<proteinExistence type="predicted"/>
<gene>
    <name evidence="3" type="ORF">G5C66_09150</name>
</gene>
<accession>A0A6M1QYX4</accession>
<feature type="domain" description="Phospholipase D N-terminal" evidence="2">
    <location>
        <begin position="48"/>
        <end position="144"/>
    </location>
</feature>
<protein>
    <submittedName>
        <fullName evidence="3">Alkaline phosphatase</fullName>
    </submittedName>
</protein>
<evidence type="ECO:0000259" key="1">
    <source>
        <dbReference type="Pfam" id="PF09423"/>
    </source>
</evidence>
<evidence type="ECO:0000313" key="4">
    <source>
        <dbReference type="Proteomes" id="UP000483261"/>
    </source>
</evidence>
<dbReference type="PANTHER" id="PTHR43606">
    <property type="entry name" value="PHOSPHATASE, PUTATIVE (AFU_ORTHOLOGUE AFUA_6G08710)-RELATED"/>
    <property type="match status" value="1"/>
</dbReference>
<name>A0A6M1QYX4_9ACTN</name>
<dbReference type="InterPro" id="IPR052900">
    <property type="entry name" value="Phospholipid_Metab_Enz"/>
</dbReference>
<evidence type="ECO:0000313" key="3">
    <source>
        <dbReference type="EMBL" id="NGN92900.1"/>
    </source>
</evidence>
<dbReference type="InterPro" id="IPR038607">
    <property type="entry name" value="PhoD-like_sf"/>
</dbReference>
<dbReference type="SUPFAM" id="SSF56300">
    <property type="entry name" value="Metallo-dependent phosphatases"/>
    <property type="match status" value="1"/>
</dbReference>
<keyword evidence="4" id="KW-1185">Reference proteome</keyword>
<dbReference type="Proteomes" id="UP000483261">
    <property type="component" value="Unassembled WGS sequence"/>
</dbReference>
<dbReference type="Pfam" id="PF09423">
    <property type="entry name" value="PhoD"/>
    <property type="match status" value="1"/>
</dbReference>
<dbReference type="InterPro" id="IPR006311">
    <property type="entry name" value="TAT_signal"/>
</dbReference>
<dbReference type="Gene3D" id="3.60.21.70">
    <property type="entry name" value="PhoD-like phosphatase"/>
    <property type="match status" value="1"/>
</dbReference>
<evidence type="ECO:0000259" key="2">
    <source>
        <dbReference type="Pfam" id="PF16655"/>
    </source>
</evidence>
<dbReference type="InterPro" id="IPR029052">
    <property type="entry name" value="Metallo-depent_PP-like"/>
</dbReference>
<dbReference type="Pfam" id="PF16655">
    <property type="entry name" value="PhoD_N"/>
    <property type="match status" value="1"/>
</dbReference>
<reference evidence="3 4" key="1">
    <citation type="submission" date="2020-02" db="EMBL/GenBank/DDBJ databases">
        <title>Whole-genome analyses of novel actinobacteria.</title>
        <authorList>
            <person name="Sahin N."/>
        </authorList>
    </citation>
    <scope>NUCLEOTIDE SEQUENCE [LARGE SCALE GENOMIC DNA]</scope>
    <source>
        <strain evidence="3 4">KC13</strain>
    </source>
</reference>
<comment type="caution">
    <text evidence="3">The sequence shown here is derived from an EMBL/GenBank/DDBJ whole genome shotgun (WGS) entry which is preliminary data.</text>
</comment>
<organism evidence="3 4">
    <name type="scientific">Nocardioides turkmenicus</name>
    <dbReference type="NCBI Taxonomy" id="2711220"/>
    <lineage>
        <taxon>Bacteria</taxon>
        <taxon>Bacillati</taxon>
        <taxon>Actinomycetota</taxon>
        <taxon>Actinomycetes</taxon>
        <taxon>Propionibacteriales</taxon>
        <taxon>Nocardioidaceae</taxon>
        <taxon>Nocardioides</taxon>
    </lineage>
</organism>
<dbReference type="CDD" id="cd07389">
    <property type="entry name" value="MPP_PhoD"/>
    <property type="match status" value="1"/>
</dbReference>
<dbReference type="EMBL" id="JAALAA010000006">
    <property type="protein sequence ID" value="NGN92900.1"/>
    <property type="molecule type" value="Genomic_DNA"/>
</dbReference>
<dbReference type="InterPro" id="IPR018946">
    <property type="entry name" value="PhoD-like_MPP"/>
</dbReference>
<dbReference type="PROSITE" id="PS51318">
    <property type="entry name" value="TAT"/>
    <property type="match status" value="1"/>
</dbReference>
<dbReference type="PANTHER" id="PTHR43606:SF2">
    <property type="entry name" value="ALKALINE PHOSPHATASE FAMILY PROTEIN (AFU_ORTHOLOGUE AFUA_5G03860)"/>
    <property type="match status" value="1"/>
</dbReference>
<feature type="domain" description="PhoD-like phosphatase metallophosphatase" evidence="1">
    <location>
        <begin position="157"/>
        <end position="526"/>
    </location>
</feature>
<dbReference type="RefSeq" id="WP_165110647.1">
    <property type="nucleotide sequence ID" value="NZ_JAALAA010000006.1"/>
</dbReference>
<dbReference type="InterPro" id="IPR032093">
    <property type="entry name" value="PhoD_N"/>
</dbReference>
<sequence length="561" mass="62319">MTHSSPTQTQIDRRTLIVAGLAASAGAGVVALPAPAEATGSTLNHFQHGVASGDPLPDRVVIWTRVTPTAEATPGSGLGEEVLVRWEMSPTADFSRITAKGSQQTGPDRDHTVKLDVTGLSPETWYFYRFAYNGQTSRVGRTRTAPAADATPDNVRFGVVSCSNLQAGWFASYRHLAARDDLHAILHLGDYLYEYAPGEYGNGMNNDDVRSHEPVTEMRTLADYRIRHAQYKRDSDLSDAHAHVPWIVTWDDHESANDAWLLGAENNEPGEYDWIERKTNANQAYDEWMPLRVSGTATIETDGHLHDRIYRRLRFGTLLELSMLDLRSYRSEQVAPTEPAKVDDPDRTITGDEQMEWLKEGLLTDAQWKIVGNPVMIAPVTFAALPKSLISPVNDVTGLLPDNGIAYNVDQWDGYTADRTELFEHIRNNAITDTVFVTGDIHSAWACDLPYDSAVYPLGKTAGVEFVATSVTSNNLKDILGAPRRTVSVTVENIIRTANRHVRYLNFDDHGFSVLDVTRNRAQMDWYVIGERRDAGTPATWTRSYATATGSNRLHHVTEPV</sequence>
<dbReference type="Gene3D" id="2.60.40.380">
    <property type="entry name" value="Purple acid phosphatase-like, N-terminal"/>
    <property type="match status" value="1"/>
</dbReference>
<dbReference type="AlphaFoldDB" id="A0A6M1QYX4"/>